<dbReference type="AlphaFoldDB" id="A0A4W3HS22"/>
<dbReference type="STRING" id="7868.ENSCMIP00000019011"/>
<dbReference type="InParanoid" id="A0A4W3HS22"/>
<accession>A0A4W3HS22</accession>
<dbReference type="InterPro" id="IPR005454">
    <property type="entry name" value="Profilin1/2/3_vertebrate"/>
</dbReference>
<organism evidence="4 5">
    <name type="scientific">Callorhinchus milii</name>
    <name type="common">Ghost shark</name>
    <dbReference type="NCBI Taxonomy" id="7868"/>
    <lineage>
        <taxon>Eukaryota</taxon>
        <taxon>Metazoa</taxon>
        <taxon>Chordata</taxon>
        <taxon>Craniata</taxon>
        <taxon>Vertebrata</taxon>
        <taxon>Chondrichthyes</taxon>
        <taxon>Holocephali</taxon>
        <taxon>Chimaeriformes</taxon>
        <taxon>Callorhinchidae</taxon>
        <taxon>Callorhinchus</taxon>
    </lineage>
</organism>
<reference evidence="5" key="3">
    <citation type="journal article" date="2014" name="Nature">
        <title>Elephant shark genome provides unique insights into gnathostome evolution.</title>
        <authorList>
            <consortium name="International Elephant Shark Genome Sequencing Consortium"/>
            <person name="Venkatesh B."/>
            <person name="Lee A.P."/>
            <person name="Ravi V."/>
            <person name="Maurya A.K."/>
            <person name="Lian M.M."/>
            <person name="Swann J.B."/>
            <person name="Ohta Y."/>
            <person name="Flajnik M.F."/>
            <person name="Sutoh Y."/>
            <person name="Kasahara M."/>
            <person name="Hoon S."/>
            <person name="Gangu V."/>
            <person name="Roy S.W."/>
            <person name="Irimia M."/>
            <person name="Korzh V."/>
            <person name="Kondrychyn I."/>
            <person name="Lim Z.W."/>
            <person name="Tay B.H."/>
            <person name="Tohari S."/>
            <person name="Kong K.W."/>
            <person name="Ho S."/>
            <person name="Lorente-Galdos B."/>
            <person name="Quilez J."/>
            <person name="Marques-Bonet T."/>
            <person name="Raney B.J."/>
            <person name="Ingham P.W."/>
            <person name="Tay A."/>
            <person name="Hillier L.W."/>
            <person name="Minx P."/>
            <person name="Boehm T."/>
            <person name="Wilson R.K."/>
            <person name="Brenner S."/>
            <person name="Warren W.C."/>
        </authorList>
    </citation>
    <scope>NUCLEOTIDE SEQUENCE [LARGE SCALE GENOMIC DNA]</scope>
</reference>
<reference evidence="5" key="1">
    <citation type="journal article" date="2006" name="Science">
        <title>Ancient noncoding elements conserved in the human genome.</title>
        <authorList>
            <person name="Venkatesh B."/>
            <person name="Kirkness E.F."/>
            <person name="Loh Y.H."/>
            <person name="Halpern A.L."/>
            <person name="Lee A.P."/>
            <person name="Johnson J."/>
            <person name="Dandona N."/>
            <person name="Viswanathan L.D."/>
            <person name="Tay A."/>
            <person name="Venter J.C."/>
            <person name="Strausberg R.L."/>
            <person name="Brenner S."/>
        </authorList>
    </citation>
    <scope>NUCLEOTIDE SEQUENCE [LARGE SCALE GENOMIC DNA]</scope>
</reference>
<keyword evidence="5" id="KW-1185">Reference proteome</keyword>
<evidence type="ECO:0000313" key="5">
    <source>
        <dbReference type="Proteomes" id="UP000314986"/>
    </source>
</evidence>
<dbReference type="PANTHER" id="PTHR13936">
    <property type="entry name" value="PROFILIN"/>
    <property type="match status" value="1"/>
</dbReference>
<evidence type="ECO:0000256" key="3">
    <source>
        <dbReference type="ARBA" id="ARBA00023212"/>
    </source>
</evidence>
<reference evidence="5" key="2">
    <citation type="journal article" date="2007" name="PLoS Biol.">
        <title>Survey sequencing and comparative analysis of the elephant shark (Callorhinchus milii) genome.</title>
        <authorList>
            <person name="Venkatesh B."/>
            <person name="Kirkness E.F."/>
            <person name="Loh Y.H."/>
            <person name="Halpern A.L."/>
            <person name="Lee A.P."/>
            <person name="Johnson J."/>
            <person name="Dandona N."/>
            <person name="Viswanathan L.D."/>
            <person name="Tay A."/>
            <person name="Venter J.C."/>
            <person name="Strausberg R.L."/>
            <person name="Brenner S."/>
        </authorList>
    </citation>
    <scope>NUCLEOTIDE SEQUENCE [LARGE SCALE GENOMIC DNA]</scope>
</reference>
<sequence length="91" mass="10269">MILSCDRKGFLVRGLTISGRKCYVIRDNFYMDGDDTMDIRMKRQEGTPCLSLAIARSKKVFIIIMGKQGIHGGTLNKKAFQMATYIRKSGC</sequence>
<evidence type="ECO:0000256" key="2">
    <source>
        <dbReference type="ARBA" id="ARBA00022490"/>
    </source>
</evidence>
<proteinExistence type="predicted"/>
<gene>
    <name evidence="4" type="primary">LOC121851047</name>
</gene>
<protein>
    <submittedName>
        <fullName evidence="4">Uncharacterized protein</fullName>
    </submittedName>
</protein>
<dbReference type="PANTHER" id="PTHR13936:SF5">
    <property type="entry name" value="PROFILIN"/>
    <property type="match status" value="1"/>
</dbReference>
<dbReference type="GO" id="GO:0005737">
    <property type="term" value="C:cytoplasm"/>
    <property type="evidence" value="ECO:0007669"/>
    <property type="project" value="TreeGrafter"/>
</dbReference>
<dbReference type="GO" id="GO:0032233">
    <property type="term" value="P:positive regulation of actin filament bundle assembly"/>
    <property type="evidence" value="ECO:0007669"/>
    <property type="project" value="TreeGrafter"/>
</dbReference>
<dbReference type="Pfam" id="PF00235">
    <property type="entry name" value="Profilin"/>
    <property type="match status" value="1"/>
</dbReference>
<dbReference type="PRINTS" id="PR01639">
    <property type="entry name" value="PROFILINMAML"/>
</dbReference>
<dbReference type="Ensembl" id="ENSCMIT00000019372.1">
    <property type="protein sequence ID" value="ENSCMIP00000019011.1"/>
    <property type="gene ID" value="ENSCMIG00000008914.1"/>
</dbReference>
<dbReference type="SUPFAM" id="SSF55770">
    <property type="entry name" value="Profilin (actin-binding protein)"/>
    <property type="match status" value="1"/>
</dbReference>
<dbReference type="GO" id="GO:0005856">
    <property type="term" value="C:cytoskeleton"/>
    <property type="evidence" value="ECO:0007669"/>
    <property type="project" value="UniProtKB-SubCell"/>
</dbReference>
<dbReference type="OMA" id="IHQHMAH"/>
<reference evidence="4" key="4">
    <citation type="submission" date="2025-08" db="UniProtKB">
        <authorList>
            <consortium name="Ensembl"/>
        </authorList>
    </citation>
    <scope>IDENTIFICATION</scope>
</reference>
<dbReference type="RefSeq" id="XP_042200482.1">
    <property type="nucleotide sequence ID" value="XM_042344548.1"/>
</dbReference>
<reference evidence="4" key="5">
    <citation type="submission" date="2025-09" db="UniProtKB">
        <authorList>
            <consortium name="Ensembl"/>
        </authorList>
    </citation>
    <scope>IDENTIFICATION</scope>
</reference>
<evidence type="ECO:0000256" key="1">
    <source>
        <dbReference type="ARBA" id="ARBA00004245"/>
    </source>
</evidence>
<dbReference type="GO" id="GO:0003779">
    <property type="term" value="F:actin binding"/>
    <property type="evidence" value="ECO:0007669"/>
    <property type="project" value="InterPro"/>
</dbReference>
<dbReference type="GO" id="GO:0030036">
    <property type="term" value="P:actin cytoskeleton organization"/>
    <property type="evidence" value="ECO:0007669"/>
    <property type="project" value="InterPro"/>
</dbReference>
<dbReference type="GO" id="GO:0030833">
    <property type="term" value="P:regulation of actin filament polymerization"/>
    <property type="evidence" value="ECO:0007669"/>
    <property type="project" value="TreeGrafter"/>
</dbReference>
<comment type="subcellular location">
    <subcellularLocation>
        <location evidence="1">Cytoplasm</location>
        <location evidence="1">Cytoskeleton</location>
    </subcellularLocation>
</comment>
<dbReference type="InterPro" id="IPR048278">
    <property type="entry name" value="PFN"/>
</dbReference>
<dbReference type="InterPro" id="IPR036140">
    <property type="entry name" value="PFN_sf"/>
</dbReference>
<name>A0A4W3HS22_CALMI</name>
<keyword evidence="2" id="KW-0963">Cytoplasm</keyword>
<dbReference type="GeneID" id="121851047"/>
<dbReference type="Gene3D" id="3.30.450.30">
    <property type="entry name" value="Dynein light chain 2a, cytoplasmic"/>
    <property type="match status" value="1"/>
</dbReference>
<evidence type="ECO:0000313" key="4">
    <source>
        <dbReference type="Ensembl" id="ENSCMIP00000019011.1"/>
    </source>
</evidence>
<dbReference type="Proteomes" id="UP000314986">
    <property type="component" value="Unassembled WGS sequence"/>
</dbReference>
<keyword evidence="3" id="KW-0206">Cytoskeleton</keyword>
<dbReference type="GeneTree" id="ENSGT00940000153664"/>